<keyword evidence="3" id="KW-0963">Cytoplasm</keyword>
<evidence type="ECO:0000256" key="5">
    <source>
        <dbReference type="ARBA" id="ARBA00023136"/>
    </source>
</evidence>
<feature type="region of interest" description="Disordered" evidence="7">
    <location>
        <begin position="21"/>
        <end position="89"/>
    </location>
</feature>
<dbReference type="InterPro" id="IPR051952">
    <property type="entry name" value="Golgi-autophagy_related"/>
</dbReference>
<feature type="compositionally biased region" description="Polar residues" evidence="7">
    <location>
        <begin position="151"/>
        <end position="170"/>
    </location>
</feature>
<evidence type="ECO:0000313" key="10">
    <source>
        <dbReference type="Proteomes" id="UP001182556"/>
    </source>
</evidence>
<feature type="region of interest" description="Disordered" evidence="7">
    <location>
        <begin position="620"/>
        <end position="658"/>
    </location>
</feature>
<dbReference type="EMBL" id="JAODAN010000003">
    <property type="protein sequence ID" value="KAK1925787.1"/>
    <property type="molecule type" value="Genomic_DNA"/>
</dbReference>
<feature type="compositionally biased region" description="Polar residues" evidence="7">
    <location>
        <begin position="21"/>
        <end position="52"/>
    </location>
</feature>
<dbReference type="InterPro" id="IPR000237">
    <property type="entry name" value="GRIP_dom"/>
</dbReference>
<dbReference type="Proteomes" id="UP001182556">
    <property type="component" value="Unassembled WGS sequence"/>
</dbReference>
<accession>A0AAD9FT85</accession>
<protein>
    <recommendedName>
        <fullName evidence="8">GRIP domain-containing protein</fullName>
    </recommendedName>
</protein>
<feature type="compositionally biased region" description="Basic and acidic residues" evidence="7">
    <location>
        <begin position="306"/>
        <end position="328"/>
    </location>
</feature>
<evidence type="ECO:0000256" key="4">
    <source>
        <dbReference type="ARBA" id="ARBA00023054"/>
    </source>
</evidence>
<organism evidence="9 10">
    <name type="scientific">Papiliotrema laurentii</name>
    <name type="common">Cryptococcus laurentii</name>
    <dbReference type="NCBI Taxonomy" id="5418"/>
    <lineage>
        <taxon>Eukaryota</taxon>
        <taxon>Fungi</taxon>
        <taxon>Dikarya</taxon>
        <taxon>Basidiomycota</taxon>
        <taxon>Agaricomycotina</taxon>
        <taxon>Tremellomycetes</taxon>
        <taxon>Tremellales</taxon>
        <taxon>Rhynchogastremaceae</taxon>
        <taxon>Papiliotrema</taxon>
    </lineage>
</organism>
<dbReference type="SUPFAM" id="SSF46579">
    <property type="entry name" value="Prefoldin"/>
    <property type="match status" value="1"/>
</dbReference>
<dbReference type="PANTHER" id="PTHR23157:SF25">
    <property type="entry name" value="GRIP AND COILED-COIL DOMAIN-CONTAINING PROTEIN 1"/>
    <property type="match status" value="1"/>
</dbReference>
<feature type="compositionally biased region" description="Pro residues" evidence="7">
    <location>
        <begin position="211"/>
        <end position="227"/>
    </location>
</feature>
<proteinExistence type="predicted"/>
<keyword evidence="5" id="KW-0472">Membrane</keyword>
<dbReference type="AlphaFoldDB" id="A0AAD9FT85"/>
<gene>
    <name evidence="9" type="ORF">DB88DRAFT_485114</name>
</gene>
<evidence type="ECO:0000256" key="7">
    <source>
        <dbReference type="SAM" id="MobiDB-lite"/>
    </source>
</evidence>
<dbReference type="PROSITE" id="PS50913">
    <property type="entry name" value="GRIP"/>
    <property type="match status" value="1"/>
</dbReference>
<feature type="compositionally biased region" description="Polar residues" evidence="7">
    <location>
        <begin position="865"/>
        <end position="884"/>
    </location>
</feature>
<feature type="region of interest" description="Disordered" evidence="7">
    <location>
        <begin position="114"/>
        <end position="328"/>
    </location>
</feature>
<feature type="compositionally biased region" description="Basic and acidic residues" evidence="7">
    <location>
        <begin position="620"/>
        <end position="632"/>
    </location>
</feature>
<comment type="subcellular location">
    <subcellularLocation>
        <location evidence="2">Cytoplasm</location>
    </subcellularLocation>
    <subcellularLocation>
        <location evidence="1">Endomembrane system</location>
        <topology evidence="1">Peripheral membrane protein</topology>
    </subcellularLocation>
</comment>
<evidence type="ECO:0000256" key="2">
    <source>
        <dbReference type="ARBA" id="ARBA00004496"/>
    </source>
</evidence>
<evidence type="ECO:0000256" key="1">
    <source>
        <dbReference type="ARBA" id="ARBA00004184"/>
    </source>
</evidence>
<keyword evidence="4 6" id="KW-0175">Coiled coil</keyword>
<evidence type="ECO:0000313" key="9">
    <source>
        <dbReference type="EMBL" id="KAK1925787.1"/>
    </source>
</evidence>
<comment type="caution">
    <text evidence="9">The sequence shown here is derived from an EMBL/GenBank/DDBJ whole genome shotgun (WGS) entry which is preliminary data.</text>
</comment>
<feature type="region of interest" description="Disordered" evidence="7">
    <location>
        <begin position="817"/>
        <end position="890"/>
    </location>
</feature>
<name>A0AAD9FT85_PAPLA</name>
<evidence type="ECO:0000256" key="3">
    <source>
        <dbReference type="ARBA" id="ARBA00022490"/>
    </source>
</evidence>
<dbReference type="PANTHER" id="PTHR23157">
    <property type="entry name" value="GRIP AND COILED-COIL DOMAIN-CONTAINING PROTEIN 1"/>
    <property type="match status" value="1"/>
</dbReference>
<keyword evidence="10" id="KW-1185">Reference proteome</keyword>
<feature type="coiled-coil region" evidence="6">
    <location>
        <begin position="380"/>
        <end position="407"/>
    </location>
</feature>
<dbReference type="Pfam" id="PF01465">
    <property type="entry name" value="GRIP"/>
    <property type="match status" value="1"/>
</dbReference>
<evidence type="ECO:0000259" key="8">
    <source>
        <dbReference type="PROSITE" id="PS50913"/>
    </source>
</evidence>
<dbReference type="SMART" id="SM00755">
    <property type="entry name" value="Grip"/>
    <property type="match status" value="1"/>
</dbReference>
<feature type="compositionally biased region" description="Low complexity" evidence="7">
    <location>
        <begin position="171"/>
        <end position="186"/>
    </location>
</feature>
<feature type="region of interest" description="Disordered" evidence="7">
    <location>
        <begin position="485"/>
        <end position="514"/>
    </location>
</feature>
<dbReference type="GO" id="GO:0005794">
    <property type="term" value="C:Golgi apparatus"/>
    <property type="evidence" value="ECO:0007669"/>
    <property type="project" value="TreeGrafter"/>
</dbReference>
<feature type="domain" description="GRIP" evidence="8">
    <location>
        <begin position="891"/>
        <end position="939"/>
    </location>
</feature>
<feature type="compositionally biased region" description="Low complexity" evidence="7">
    <location>
        <begin position="119"/>
        <end position="137"/>
    </location>
</feature>
<feature type="compositionally biased region" description="Polar residues" evidence="7">
    <location>
        <begin position="833"/>
        <end position="849"/>
    </location>
</feature>
<dbReference type="Gene3D" id="1.10.220.60">
    <property type="entry name" value="GRIP domain"/>
    <property type="match status" value="1"/>
</dbReference>
<sequence length="942" mass="102671">MFNLSDRLKAAVNQIEATGTSLSQRAVGQNQHHSQAPANTSQGSSSRPQTPVASRPSPSPISTDAAADKAEGSGTHAAVSPPKSAAGYASTTTALAEGALSGLRKSFHFSRQSLDGVRPGAASGPSSPKASLSSSTSNIKEQELKDIPTSPKAQSRPASPSRFLDTSFQLGSGPSSSGASPRAKSPQPSSSHLRTALKVTLPPDPDDPATFPLPPSPVVPTSPPPPSLSASTTMFGDPLGASPLLPPVEDVAVPTLGVEEPTPVEEKELEDVTGEGAGANGDAQAPRVSSDSSGKPEDGQSVLVEKNVDGSSKDKTTDEPSSAELEKAEKRYQDLSNRFTTLLTQKHNADKVLKELTPLEGGIADSEALEGWVRMMNGKVEMITEEMKRLQGKISLQESRIEELRDTHRLEGSSQTELITKLRSQLSTAESTLAQKATELMSLSKMKEELAKAQTAAKEEEEKRTKAISLLKTVRLKLVKLEKEKEEIERDRAEERAERSSAKDEVERVKAEKEREVNQLRKGFERELAGAKERFEKEMQTKKAAWELEMITTKAAHAKEISAKSTKVVGLEAIVKELNVTTGKQFEDLQAKQAEVESNRSELESLRNRTKELEFQLREAHERAAAFEDSPRAGRSYMGGLASRNVSPSPARGTSSPIEVQRLLADAEAKAEAKISDLRNKVHALEMERNEAEEEWAAKLSERVRELEKLRRVITEKEGEYAESLRSRQEKERVIEEAEAAKRAVEKEMKALRAEVEEAKANVTVAAEAERAAKDELAGLQVQISTLSGQLDEAKTHATTLKNNNKTLREELRKVQSSVQLMERSRNPGVGYWSSSNNNAHNAPKSSMTPPEPITPAKERPSMESARTGQSQAPSGTSTPSATVVSDARDKAEEEVNLEYLRNVILQFLEHKEMRPNLVRVLSVILRFTPQELRRLNAKVLA</sequence>
<evidence type="ECO:0000256" key="6">
    <source>
        <dbReference type="SAM" id="Coils"/>
    </source>
</evidence>
<reference evidence="9" key="1">
    <citation type="submission" date="2023-02" db="EMBL/GenBank/DDBJ databases">
        <title>Identification and recombinant expression of a fungal hydrolase from Papiliotrema laurentii that hydrolyzes apple cutin and clears colloidal polyester polyurethane.</title>
        <authorList>
            <consortium name="DOE Joint Genome Institute"/>
            <person name="Roman V.A."/>
            <person name="Bojanowski C."/>
            <person name="Crable B.R."/>
            <person name="Wagner D.N."/>
            <person name="Hung C.S."/>
            <person name="Nadeau L.J."/>
            <person name="Schratz L."/>
            <person name="Haridas S."/>
            <person name="Pangilinan J."/>
            <person name="Lipzen A."/>
            <person name="Na H."/>
            <person name="Yan M."/>
            <person name="Ng V."/>
            <person name="Grigoriev I.V."/>
            <person name="Spatafora J.W."/>
            <person name="Barlow D."/>
            <person name="Biffinger J."/>
            <person name="Kelley-Loughnane N."/>
            <person name="Varaljay V.A."/>
            <person name="Crookes-Goodson W.J."/>
        </authorList>
    </citation>
    <scope>NUCLEOTIDE SEQUENCE</scope>
    <source>
        <strain evidence="9">5307AH</strain>
    </source>
</reference>
<feature type="compositionally biased region" description="Polar residues" evidence="7">
    <location>
        <begin position="644"/>
        <end position="658"/>
    </location>
</feature>